<dbReference type="AlphaFoldDB" id="A0A812XUY5"/>
<feature type="region of interest" description="Disordered" evidence="1">
    <location>
        <begin position="1"/>
        <end position="52"/>
    </location>
</feature>
<comment type="caution">
    <text evidence="2">The sequence shown here is derived from an EMBL/GenBank/DDBJ whole genome shotgun (WGS) entry which is preliminary data.</text>
</comment>
<dbReference type="EMBL" id="CAJNIZ010046613">
    <property type="protein sequence ID" value="CAE7752418.1"/>
    <property type="molecule type" value="Genomic_DNA"/>
</dbReference>
<dbReference type="OrthoDB" id="414357at2759"/>
<name>A0A812XUY5_SYMPI</name>
<feature type="region of interest" description="Disordered" evidence="1">
    <location>
        <begin position="472"/>
        <end position="516"/>
    </location>
</feature>
<reference evidence="2" key="1">
    <citation type="submission" date="2021-02" db="EMBL/GenBank/DDBJ databases">
        <authorList>
            <person name="Dougan E. K."/>
            <person name="Rhodes N."/>
            <person name="Thang M."/>
            <person name="Chan C."/>
        </authorList>
    </citation>
    <scope>NUCLEOTIDE SEQUENCE</scope>
</reference>
<organism evidence="2 3">
    <name type="scientific">Symbiodinium pilosum</name>
    <name type="common">Dinoflagellate</name>
    <dbReference type="NCBI Taxonomy" id="2952"/>
    <lineage>
        <taxon>Eukaryota</taxon>
        <taxon>Sar</taxon>
        <taxon>Alveolata</taxon>
        <taxon>Dinophyceae</taxon>
        <taxon>Suessiales</taxon>
        <taxon>Symbiodiniaceae</taxon>
        <taxon>Symbiodinium</taxon>
    </lineage>
</organism>
<dbReference type="Proteomes" id="UP000649617">
    <property type="component" value="Unassembled WGS sequence"/>
</dbReference>
<evidence type="ECO:0000313" key="3">
    <source>
        <dbReference type="Proteomes" id="UP000649617"/>
    </source>
</evidence>
<keyword evidence="3" id="KW-1185">Reference proteome</keyword>
<evidence type="ECO:0000256" key="1">
    <source>
        <dbReference type="SAM" id="MobiDB-lite"/>
    </source>
</evidence>
<gene>
    <name evidence="2" type="ORF">SPIL2461_LOCUS21805</name>
</gene>
<protein>
    <submittedName>
        <fullName evidence="2">Uncharacterized protein</fullName>
    </submittedName>
</protein>
<accession>A0A812XUY5</accession>
<sequence>NLYWTTTRQKRSAPTPVHSGLTTPAESSEVAHKDQASMEVEADAAETATPEPTLLQPFSLQDEAALSTTMAEVGVNVTDQNATQQWMQAPVTNNRQVFELVRAYHQKVIRPEYFSLAAQLEVGLRNLNNNIFKVRQEVSWMASENRQAQKHAVGTQLLTTGWPQGMRPVDREYMIGWMIMNTPKAHTFCHERGNVTDFNAHEVKRYLNALSVDPVTVPAGGEFYSTMTLLTFKAFDIRSAVLEKFGGGTRSPLYQDDNTPVHNHHIKVAPCSPQWQRKLESPLRALLNCINSSSDHNSSHLTILWKSLTLMAPKQGSDYQEDITAWARLFYFEEEGEFRGRLEVVKELSDLLMSPPTETTTQEPNLWAEQWNKVMWGPQFELDQAEAQTMAAAKNAAILSGKGWQLGKGKRHWSNVAIHTNSYEPYPFPLKMVIVDKVYFSWDEMCDKFKVPEHKVGNYSIATVQGKPPAPVVEQLGAEASQAPIPPTTTPATGKGGQASKKGPAPKTGGKKGGRT</sequence>
<evidence type="ECO:0000313" key="2">
    <source>
        <dbReference type="EMBL" id="CAE7752418.1"/>
    </source>
</evidence>
<proteinExistence type="predicted"/>
<feature type="non-terminal residue" evidence="2">
    <location>
        <position position="1"/>
    </location>
</feature>